<name>A0A328P3Y9_9GAMM</name>
<protein>
    <submittedName>
        <fullName evidence="1">Peptidase C13</fullName>
    </submittedName>
</protein>
<reference evidence="1 2" key="1">
    <citation type="journal article" date="2018" name="Genet. Mol. Biol.">
        <title>The genome sequence of Dyella jiangningensis FCAV SCS01 from a lignocellulose-decomposing microbial consortium metagenome reveals potential for biotechnological applications.</title>
        <authorList>
            <person name="Desiderato J.G."/>
            <person name="Alvarenga D.O."/>
            <person name="Constancio M.T.L."/>
            <person name="Alves L.M.C."/>
            <person name="Varani A.M."/>
        </authorList>
    </citation>
    <scope>NUCLEOTIDE SEQUENCE [LARGE SCALE GENOMIC DNA]</scope>
    <source>
        <strain evidence="1 2">FCAV SCS01</strain>
    </source>
</reference>
<dbReference type="RefSeq" id="WP_111984651.1">
    <property type="nucleotide sequence ID" value="NZ_NFZS01000005.1"/>
</dbReference>
<evidence type="ECO:0000313" key="1">
    <source>
        <dbReference type="EMBL" id="RAO74894.1"/>
    </source>
</evidence>
<organism evidence="1 2">
    <name type="scientific">Dyella jiangningensis</name>
    <dbReference type="NCBI Taxonomy" id="1379159"/>
    <lineage>
        <taxon>Bacteria</taxon>
        <taxon>Pseudomonadati</taxon>
        <taxon>Pseudomonadota</taxon>
        <taxon>Gammaproteobacteria</taxon>
        <taxon>Lysobacterales</taxon>
        <taxon>Rhodanobacteraceae</taxon>
        <taxon>Dyella</taxon>
    </lineage>
</organism>
<proteinExistence type="predicted"/>
<dbReference type="Proteomes" id="UP000248926">
    <property type="component" value="Unassembled WGS sequence"/>
</dbReference>
<dbReference type="EMBL" id="NFZS01000005">
    <property type="protein sequence ID" value="RAO74894.1"/>
    <property type="molecule type" value="Genomic_DNA"/>
</dbReference>
<evidence type="ECO:0000313" key="2">
    <source>
        <dbReference type="Proteomes" id="UP000248926"/>
    </source>
</evidence>
<accession>A0A328P3Y9</accession>
<dbReference type="OrthoDB" id="5954890at2"/>
<dbReference type="AlphaFoldDB" id="A0A328P3Y9"/>
<keyword evidence="2" id="KW-1185">Reference proteome</keyword>
<comment type="caution">
    <text evidence="1">The sequence shown here is derived from an EMBL/GenBank/DDBJ whole genome shotgun (WGS) entry which is preliminary data.</text>
</comment>
<sequence length="125" mass="13171">MPILLALALQTVPAAGTDFQTRMRQAKLAEGAAAGPDYQKKMWDRIGNATTDAYKACLASNTPADRSPFTLVANVGTDGHLTDIAVQPATPVANCMAGQFASWVLPAPPATPAPYPVEIDFSIKE</sequence>
<gene>
    <name evidence="1" type="ORF">CA260_19010</name>
</gene>